<dbReference type="GO" id="GO:0006811">
    <property type="term" value="P:monoatomic ion transport"/>
    <property type="evidence" value="ECO:0007669"/>
    <property type="project" value="UniProtKB-KW"/>
</dbReference>
<evidence type="ECO:0000256" key="6">
    <source>
        <dbReference type="ARBA" id="ARBA00022449"/>
    </source>
</evidence>
<dbReference type="InterPro" id="IPR048279">
    <property type="entry name" value="MdtK-like"/>
</dbReference>
<organism evidence="14 15">
    <name type="scientific">Thomasclavelia spiroformis</name>
    <dbReference type="NCBI Taxonomy" id="29348"/>
    <lineage>
        <taxon>Bacteria</taxon>
        <taxon>Bacillati</taxon>
        <taxon>Bacillota</taxon>
        <taxon>Erysipelotrichia</taxon>
        <taxon>Erysipelotrichales</taxon>
        <taxon>Coprobacillaceae</taxon>
        <taxon>Thomasclavelia</taxon>
    </lineage>
</organism>
<comment type="subcellular location">
    <subcellularLocation>
        <location evidence="2">Cell membrane</location>
        <topology evidence="2">Multi-pass membrane protein</topology>
    </subcellularLocation>
</comment>
<dbReference type="AlphaFoldDB" id="A0A921GBX1"/>
<feature type="transmembrane region" description="Helical" evidence="13">
    <location>
        <begin position="384"/>
        <end position="406"/>
    </location>
</feature>
<evidence type="ECO:0000256" key="3">
    <source>
        <dbReference type="ARBA" id="ARBA00010199"/>
    </source>
</evidence>
<dbReference type="InterPro" id="IPR002528">
    <property type="entry name" value="MATE_fam"/>
</dbReference>
<evidence type="ECO:0000256" key="12">
    <source>
        <dbReference type="ARBA" id="ARBA00031636"/>
    </source>
</evidence>
<keyword evidence="6" id="KW-0050">Antiport</keyword>
<feature type="transmembrane region" description="Helical" evidence="13">
    <location>
        <begin position="131"/>
        <end position="155"/>
    </location>
</feature>
<dbReference type="CDD" id="cd13137">
    <property type="entry name" value="MATE_NorM_like"/>
    <property type="match status" value="1"/>
</dbReference>
<keyword evidence="9 13" id="KW-1133">Transmembrane helix</keyword>
<evidence type="ECO:0000313" key="15">
    <source>
        <dbReference type="Proteomes" id="UP000749320"/>
    </source>
</evidence>
<keyword evidence="8 13" id="KW-0812">Transmembrane</keyword>
<dbReference type="GO" id="GO:0015297">
    <property type="term" value="F:antiporter activity"/>
    <property type="evidence" value="ECO:0007669"/>
    <property type="project" value="UniProtKB-KW"/>
</dbReference>
<keyword evidence="5" id="KW-0813">Transport</keyword>
<feature type="transmembrane region" description="Helical" evidence="13">
    <location>
        <begin position="186"/>
        <end position="206"/>
    </location>
</feature>
<evidence type="ECO:0000256" key="10">
    <source>
        <dbReference type="ARBA" id="ARBA00023065"/>
    </source>
</evidence>
<dbReference type="PANTHER" id="PTHR43298:SF2">
    <property type="entry name" value="FMN_FAD EXPORTER YEEO-RELATED"/>
    <property type="match status" value="1"/>
</dbReference>
<keyword evidence="10" id="KW-0406">Ion transport</keyword>
<dbReference type="NCBIfam" id="TIGR00797">
    <property type="entry name" value="matE"/>
    <property type="match status" value="1"/>
</dbReference>
<dbReference type="PANTHER" id="PTHR43298">
    <property type="entry name" value="MULTIDRUG RESISTANCE PROTEIN NORM-RELATED"/>
    <property type="match status" value="1"/>
</dbReference>
<dbReference type="Pfam" id="PF01554">
    <property type="entry name" value="MatE"/>
    <property type="match status" value="2"/>
</dbReference>
<evidence type="ECO:0000256" key="2">
    <source>
        <dbReference type="ARBA" id="ARBA00004651"/>
    </source>
</evidence>
<dbReference type="PIRSF" id="PIRSF006603">
    <property type="entry name" value="DinF"/>
    <property type="match status" value="1"/>
</dbReference>
<reference evidence="14" key="1">
    <citation type="journal article" date="2021" name="PeerJ">
        <title>Extensive microbial diversity within the chicken gut microbiome revealed by metagenomics and culture.</title>
        <authorList>
            <person name="Gilroy R."/>
            <person name="Ravi A."/>
            <person name="Getino M."/>
            <person name="Pursley I."/>
            <person name="Horton D.L."/>
            <person name="Alikhan N.F."/>
            <person name="Baker D."/>
            <person name="Gharbi K."/>
            <person name="Hall N."/>
            <person name="Watson M."/>
            <person name="Adriaenssens E.M."/>
            <person name="Foster-Nyarko E."/>
            <person name="Jarju S."/>
            <person name="Secka A."/>
            <person name="Antonio M."/>
            <person name="Oren A."/>
            <person name="Chaudhuri R.R."/>
            <person name="La Ragione R."/>
            <person name="Hildebrand F."/>
            <person name="Pallen M.J."/>
        </authorList>
    </citation>
    <scope>NUCLEOTIDE SEQUENCE</scope>
    <source>
        <strain evidence="14">CHK193-16274</strain>
    </source>
</reference>
<feature type="transmembrane region" description="Helical" evidence="13">
    <location>
        <begin position="251"/>
        <end position="271"/>
    </location>
</feature>
<evidence type="ECO:0000256" key="8">
    <source>
        <dbReference type="ARBA" id="ARBA00022692"/>
    </source>
</evidence>
<dbReference type="Proteomes" id="UP000749320">
    <property type="component" value="Unassembled WGS sequence"/>
</dbReference>
<comment type="similarity">
    <text evidence="3">Belongs to the multi antimicrobial extrusion (MATE) (TC 2.A.66.1) family.</text>
</comment>
<feature type="transmembrane region" description="Helical" evidence="13">
    <location>
        <begin position="9"/>
        <end position="29"/>
    </location>
</feature>
<keyword evidence="11 13" id="KW-0472">Membrane</keyword>
<feature type="transmembrane region" description="Helical" evidence="13">
    <location>
        <begin position="49"/>
        <end position="73"/>
    </location>
</feature>
<evidence type="ECO:0000256" key="4">
    <source>
        <dbReference type="ARBA" id="ARBA00020268"/>
    </source>
</evidence>
<sequence>MKRLKKEEILTILSLSFPIIIENILQTLLGTTDTYFAGKLADNAIAGISITNIIMNIFISFFTAISIGTTAVVSRNYGKQDYKKTNQIMGQSILVSIIIGLLVGLICLFFYRPILYVSGADDSVLKFAIPYYLIVAVPSVFLCLQLVLSSCLRAIKDTKTPMYATGFSNILNILLDMLFINLGMGVIGLALATTISRIVGMFILLFKLQHHDNRIYLSKNSFIINKEIISSLLFIGLPAGIEKIIMRVGQLIYNNMIISIGVSAYVAHNIAGTIESYAYIPAMGFGLAISTLIGISIGENNFKQATRSTWIGYFLACICMIIIGLIFYIFAMPLASIFTSTKEIQFLVADVLRLIAFFQPFSALVQVITSALQGAGDTKFSMYSTFLGIWGIRLGLGYFLAITLNYGLKGVWYAYALDLTIRGILLLIRFNRGKWKTITI</sequence>
<comment type="caution">
    <text evidence="14">The sequence shown here is derived from an EMBL/GenBank/DDBJ whole genome shotgun (WGS) entry which is preliminary data.</text>
</comment>
<dbReference type="RefSeq" id="WP_191375879.1">
    <property type="nucleotide sequence ID" value="NZ_CAJFOD010000031.1"/>
</dbReference>
<dbReference type="InterPro" id="IPR050222">
    <property type="entry name" value="MATE_MdtK"/>
</dbReference>
<feature type="transmembrane region" description="Helical" evidence="13">
    <location>
        <begin position="310"/>
        <end position="331"/>
    </location>
</feature>
<feature type="transmembrane region" description="Helical" evidence="13">
    <location>
        <begin position="93"/>
        <end position="111"/>
    </location>
</feature>
<reference evidence="14" key="2">
    <citation type="submission" date="2021-09" db="EMBL/GenBank/DDBJ databases">
        <authorList>
            <person name="Gilroy R."/>
        </authorList>
    </citation>
    <scope>NUCLEOTIDE SEQUENCE</scope>
    <source>
        <strain evidence="14">CHK193-16274</strain>
    </source>
</reference>
<evidence type="ECO:0000256" key="1">
    <source>
        <dbReference type="ARBA" id="ARBA00003408"/>
    </source>
</evidence>
<dbReference type="GO" id="GO:0005886">
    <property type="term" value="C:plasma membrane"/>
    <property type="evidence" value="ECO:0007669"/>
    <property type="project" value="UniProtKB-SubCell"/>
</dbReference>
<gene>
    <name evidence="14" type="ORF">K8V91_08000</name>
</gene>
<comment type="function">
    <text evidence="1">Multidrug efflux pump.</text>
</comment>
<feature type="transmembrane region" description="Helical" evidence="13">
    <location>
        <begin position="351"/>
        <end position="372"/>
    </location>
</feature>
<evidence type="ECO:0000313" key="14">
    <source>
        <dbReference type="EMBL" id="HJF40852.1"/>
    </source>
</evidence>
<feature type="transmembrane region" description="Helical" evidence="13">
    <location>
        <begin position="412"/>
        <end position="430"/>
    </location>
</feature>
<evidence type="ECO:0000256" key="7">
    <source>
        <dbReference type="ARBA" id="ARBA00022475"/>
    </source>
</evidence>
<name>A0A921GBX1_9FIRM</name>
<feature type="transmembrane region" description="Helical" evidence="13">
    <location>
        <begin position="277"/>
        <end position="298"/>
    </location>
</feature>
<protein>
    <recommendedName>
        <fullName evidence="4">Probable multidrug resistance protein NorM</fullName>
    </recommendedName>
    <alternativeName>
        <fullName evidence="12">Multidrug-efflux transporter</fullName>
    </alternativeName>
</protein>
<accession>A0A921GBX1</accession>
<evidence type="ECO:0000256" key="13">
    <source>
        <dbReference type="SAM" id="Phobius"/>
    </source>
</evidence>
<dbReference type="EMBL" id="DYWV01000269">
    <property type="protein sequence ID" value="HJF40852.1"/>
    <property type="molecule type" value="Genomic_DNA"/>
</dbReference>
<dbReference type="GO" id="GO:0042910">
    <property type="term" value="F:xenobiotic transmembrane transporter activity"/>
    <property type="evidence" value="ECO:0007669"/>
    <property type="project" value="InterPro"/>
</dbReference>
<evidence type="ECO:0000256" key="9">
    <source>
        <dbReference type="ARBA" id="ARBA00022989"/>
    </source>
</evidence>
<proteinExistence type="inferred from homology"/>
<evidence type="ECO:0000256" key="11">
    <source>
        <dbReference type="ARBA" id="ARBA00023136"/>
    </source>
</evidence>
<feature type="transmembrane region" description="Helical" evidence="13">
    <location>
        <begin position="162"/>
        <end position="180"/>
    </location>
</feature>
<evidence type="ECO:0000256" key="5">
    <source>
        <dbReference type="ARBA" id="ARBA00022448"/>
    </source>
</evidence>
<keyword evidence="7" id="KW-1003">Cell membrane</keyword>